<dbReference type="Pfam" id="PF05253">
    <property type="entry name" value="zf-U11-48K"/>
    <property type="match status" value="2"/>
</dbReference>
<feature type="domain" description="CHHC U11-48K-type" evidence="5">
    <location>
        <begin position="72"/>
        <end position="99"/>
    </location>
</feature>
<dbReference type="EMBL" id="CADEAL010000125">
    <property type="protein sequence ID" value="CAB1414832.1"/>
    <property type="molecule type" value="Genomic_DNA"/>
</dbReference>
<gene>
    <name evidence="6" type="ORF">PLEPLA_LOCUS2544</name>
</gene>
<evidence type="ECO:0000256" key="4">
    <source>
        <dbReference type="SAM" id="MobiDB-lite"/>
    </source>
</evidence>
<evidence type="ECO:0000256" key="1">
    <source>
        <dbReference type="ARBA" id="ARBA00022723"/>
    </source>
</evidence>
<dbReference type="Proteomes" id="UP001153269">
    <property type="component" value="Unassembled WGS sequence"/>
</dbReference>
<evidence type="ECO:0000313" key="7">
    <source>
        <dbReference type="Proteomes" id="UP001153269"/>
    </source>
</evidence>
<dbReference type="PROSITE" id="PS51800">
    <property type="entry name" value="ZF_CHHC_U11_48K"/>
    <property type="match status" value="2"/>
</dbReference>
<name>A0A9N7TKR1_PLEPL</name>
<dbReference type="PANTHER" id="PTHR21402:SF5">
    <property type="entry name" value="GAMETOCYTE SPECIFIC FACTOR 1"/>
    <property type="match status" value="1"/>
</dbReference>
<feature type="domain" description="CHHC U11-48K-type" evidence="5">
    <location>
        <begin position="38"/>
        <end position="65"/>
    </location>
</feature>
<dbReference type="SUPFAM" id="SSF57667">
    <property type="entry name" value="beta-beta-alpha zinc fingers"/>
    <property type="match status" value="1"/>
</dbReference>
<reference evidence="6" key="1">
    <citation type="submission" date="2020-03" db="EMBL/GenBank/DDBJ databases">
        <authorList>
            <person name="Weist P."/>
        </authorList>
    </citation>
    <scope>NUCLEOTIDE SEQUENCE</scope>
</reference>
<evidence type="ECO:0000259" key="5">
    <source>
        <dbReference type="PROSITE" id="PS51800"/>
    </source>
</evidence>
<evidence type="ECO:0000256" key="3">
    <source>
        <dbReference type="ARBA" id="ARBA00022833"/>
    </source>
</evidence>
<evidence type="ECO:0000256" key="2">
    <source>
        <dbReference type="ARBA" id="ARBA00022771"/>
    </source>
</evidence>
<keyword evidence="1" id="KW-0479">Metal-binding</keyword>
<organism evidence="6 7">
    <name type="scientific">Pleuronectes platessa</name>
    <name type="common">European plaice</name>
    <dbReference type="NCBI Taxonomy" id="8262"/>
    <lineage>
        <taxon>Eukaryota</taxon>
        <taxon>Metazoa</taxon>
        <taxon>Chordata</taxon>
        <taxon>Craniata</taxon>
        <taxon>Vertebrata</taxon>
        <taxon>Euteleostomi</taxon>
        <taxon>Actinopterygii</taxon>
        <taxon>Neopterygii</taxon>
        <taxon>Teleostei</taxon>
        <taxon>Neoteleostei</taxon>
        <taxon>Acanthomorphata</taxon>
        <taxon>Carangaria</taxon>
        <taxon>Pleuronectiformes</taxon>
        <taxon>Pleuronectoidei</taxon>
        <taxon>Pleuronectidae</taxon>
        <taxon>Pleuronectes</taxon>
    </lineage>
</organism>
<proteinExistence type="predicted"/>
<accession>A0A9N7TKR1</accession>
<dbReference type="AlphaFoldDB" id="A0A9N7TKR1"/>
<dbReference type="PANTHER" id="PTHR21402">
    <property type="entry name" value="GAMETOCYTE SPECIFIC FACTOR 1-RELATED"/>
    <property type="match status" value="1"/>
</dbReference>
<keyword evidence="3" id="KW-0862">Zinc</keyword>
<dbReference type="OrthoDB" id="10069248at2759"/>
<comment type="caution">
    <text evidence="6">The sequence shown here is derived from an EMBL/GenBank/DDBJ whole genome shotgun (WGS) entry which is preliminary data.</text>
</comment>
<dbReference type="InterPro" id="IPR036236">
    <property type="entry name" value="Znf_C2H2_sf"/>
</dbReference>
<dbReference type="InterPro" id="IPR051591">
    <property type="entry name" value="UPF0224_FAM112_RNA_Proc"/>
</dbReference>
<keyword evidence="7" id="KW-1185">Reference proteome</keyword>
<evidence type="ECO:0000313" key="6">
    <source>
        <dbReference type="EMBL" id="CAB1414832.1"/>
    </source>
</evidence>
<dbReference type="GO" id="GO:0008270">
    <property type="term" value="F:zinc ion binding"/>
    <property type="evidence" value="ECO:0007669"/>
    <property type="project" value="UniProtKB-KW"/>
</dbReference>
<keyword evidence="2" id="KW-0863">Zinc-finger</keyword>
<protein>
    <recommendedName>
        <fullName evidence="5">CHHC U11-48K-type domain-containing protein</fullName>
    </recommendedName>
</protein>
<feature type="region of interest" description="Disordered" evidence="4">
    <location>
        <begin position="142"/>
        <end position="171"/>
    </location>
</feature>
<sequence length="171" mass="19595">MAMFKFGNTTDPCGIFSSERAQLPEEIDEKGNLDPDRLMQCPFDKNHQIRICRFPYHLIKCRKNHPKLAKELKTCPFNACHLMPKNELTHHIDTCENRMSLDPSVGDEGTNGHVEWQVPPSTWVNPNSTEDWDDEIDDHAPTFKWGQNNGLNRNRMMRPAIEDPGLPTAAV</sequence>
<dbReference type="InterPro" id="IPR022776">
    <property type="entry name" value="TRM13/UPF0224_CHHC_Znf_dom"/>
</dbReference>